<evidence type="ECO:0000313" key="3">
    <source>
        <dbReference type="EMBL" id="ASN70586.1"/>
    </source>
</evidence>
<feature type="coiled-coil region" evidence="1">
    <location>
        <begin position="84"/>
        <end position="111"/>
    </location>
</feature>
<evidence type="ECO:0000313" key="2">
    <source>
        <dbReference type="EMBL" id="ASN69748.1"/>
    </source>
</evidence>
<organism evidence="3">
    <name type="scientific">uncultured Caudovirales phage</name>
    <dbReference type="NCBI Taxonomy" id="2100421"/>
    <lineage>
        <taxon>Viruses</taxon>
        <taxon>Duplodnaviria</taxon>
        <taxon>Heunggongvirae</taxon>
        <taxon>Uroviricota</taxon>
        <taxon>Caudoviricetes</taxon>
        <taxon>Peduoviridae</taxon>
        <taxon>Maltschvirus</taxon>
        <taxon>Maltschvirus maltsch</taxon>
    </lineage>
</organism>
<dbReference type="EMBL" id="MF417909">
    <property type="protein sequence ID" value="ASN70586.1"/>
    <property type="molecule type" value="Genomic_DNA"/>
</dbReference>
<accession>A0A2H4JDD2</accession>
<gene>
    <name evidence="2" type="ORF">10AX1_40</name>
    <name evidence="3" type="ORF">10F7_19</name>
</gene>
<dbReference type="EMBL" id="MF417895">
    <property type="protein sequence ID" value="ASN69748.1"/>
    <property type="molecule type" value="Genomic_DNA"/>
</dbReference>
<keyword evidence="1" id="KW-0175">Coiled coil</keyword>
<proteinExistence type="predicted"/>
<protein>
    <submittedName>
        <fullName evidence="3">Uncharacterized protein</fullName>
    </submittedName>
</protein>
<name>A0A2H4JDD2_9CAUD</name>
<sequence>MYKQIFKKTNGKPELIKSIEDEETGKEYFDYNESEYTTEIPPSNLYEPIYFENGKWKGATREEYLKRQPKVEIEEIPDEKDALIADLTLQLIETQEELNDVRKDISGLTIQLLGGTTDA</sequence>
<reference evidence="3" key="1">
    <citation type="submission" date="2017-06" db="EMBL/GenBank/DDBJ databases">
        <title>Novel phages from South African skin metaviromes.</title>
        <authorList>
            <person name="van Zyl L.J."/>
            <person name="Abrahams Y."/>
            <person name="Stander E.A."/>
            <person name="Kirby B.M."/>
            <person name="Clavaud C."/>
            <person name="Farcet C."/>
            <person name="Breton L."/>
            <person name="Trindade M.I."/>
        </authorList>
    </citation>
    <scope>NUCLEOTIDE SEQUENCE</scope>
</reference>
<evidence type="ECO:0000256" key="1">
    <source>
        <dbReference type="SAM" id="Coils"/>
    </source>
</evidence>